<evidence type="ECO:0000259" key="3">
    <source>
        <dbReference type="Pfam" id="PF13464"/>
    </source>
</evidence>
<dbReference type="RefSeq" id="WP_123934960.1">
    <property type="nucleotide sequence ID" value="NZ_BSUW01000001.1"/>
</dbReference>
<evidence type="ECO:0000313" key="6">
    <source>
        <dbReference type="Proteomes" id="UP000268310"/>
    </source>
</evidence>
<keyword evidence="2" id="KW-0472">Membrane</keyword>
<evidence type="ECO:0000313" key="7">
    <source>
        <dbReference type="Proteomes" id="UP001157039"/>
    </source>
</evidence>
<dbReference type="PANTHER" id="PTHR34475">
    <property type="match status" value="1"/>
</dbReference>
<keyword evidence="2" id="KW-0812">Transmembrane</keyword>
<evidence type="ECO:0000256" key="1">
    <source>
        <dbReference type="SAM" id="MobiDB-lite"/>
    </source>
</evidence>
<feature type="transmembrane region" description="Helical" evidence="2">
    <location>
        <begin position="113"/>
        <end position="135"/>
    </location>
</feature>
<dbReference type="InterPro" id="IPR001387">
    <property type="entry name" value="Cro/C1-type_HTH"/>
</dbReference>
<dbReference type="EMBL" id="CP027783">
    <property type="protein sequence ID" value="AYW47656.1"/>
    <property type="molecule type" value="Genomic_DNA"/>
</dbReference>
<reference evidence="5 7" key="2">
    <citation type="journal article" date="2014" name="Int. J. Syst. Evol. Microbiol.">
        <title>Complete genome sequence of Corynebacterium casei LMG S-19264T (=DSM 44701T), isolated from a smear-ripened cheese.</title>
        <authorList>
            <consortium name="US DOE Joint Genome Institute (JGI-PGF)"/>
            <person name="Walter F."/>
            <person name="Albersmeier A."/>
            <person name="Kalinowski J."/>
            <person name="Ruckert C."/>
        </authorList>
    </citation>
    <scope>NUCLEOTIDE SEQUENCE [LARGE SCALE GENOMIC DNA]</scope>
    <source>
        <strain evidence="5 7">NBRC 114545</strain>
    </source>
</reference>
<dbReference type="Proteomes" id="UP000268310">
    <property type="component" value="Chromosome"/>
</dbReference>
<dbReference type="InterPro" id="IPR010982">
    <property type="entry name" value="Lambda_DNA-bd_dom_sf"/>
</dbReference>
<proteinExistence type="predicted"/>
<reference evidence="4" key="3">
    <citation type="submission" date="2018-03" db="EMBL/GenBank/DDBJ databases">
        <authorList>
            <person name="Jeon C.O."/>
        </authorList>
    </citation>
    <scope>NUCLEOTIDE SEQUENCE</scope>
    <source>
        <strain evidence="4">JCM 31126</strain>
    </source>
</reference>
<reference evidence="5" key="4">
    <citation type="submission" date="2023-02" db="EMBL/GenBank/DDBJ databases">
        <authorList>
            <person name="Sun Q."/>
            <person name="Mori K."/>
        </authorList>
    </citation>
    <scope>NUCLEOTIDE SEQUENCE</scope>
    <source>
        <strain evidence="5">NBRC 114545</strain>
    </source>
</reference>
<feature type="compositionally biased region" description="Acidic residues" evidence="1">
    <location>
        <begin position="181"/>
        <end position="190"/>
    </location>
</feature>
<feature type="region of interest" description="Disordered" evidence="1">
    <location>
        <begin position="146"/>
        <end position="207"/>
    </location>
</feature>
<keyword evidence="2" id="KW-1133">Transmembrane helix</keyword>
<evidence type="ECO:0000256" key="2">
    <source>
        <dbReference type="SAM" id="Phobius"/>
    </source>
</evidence>
<name>A0AA37XMP2_9ENTE</name>
<sequence length="294" mass="32795">MGNEIIIGDRLRQARLNKNISIDELQQKTKIQKRYLEAIESGNFEALPGAYYVRTFIRQYAEAVGENGDFLVDLYDGKDEIGSESRRAQPETVQGSRKALHEEKSRTRTTRDYLPVVLLGFIAFMIVGVIAYAAWQDRNSDPVISQTASSLQVDGSVTSEQEQEQSSEQESTESTETTSSSEEDEMEVSMEDSTQSQATIQVTDAEDPLELEITGKNDRAWVGVSVNGDYTLQETLQPGQIESTTIPESTENFVVTLGASANVDLEVNGQEVDFDDPDYEALQKNLNFEVTYQD</sequence>
<dbReference type="Gene3D" id="1.10.260.40">
    <property type="entry name" value="lambda repressor-like DNA-binding domains"/>
    <property type="match status" value="1"/>
</dbReference>
<organism evidence="5 7">
    <name type="scientific">Tetragenococcus osmophilus</name>
    <dbReference type="NCBI Taxonomy" id="526944"/>
    <lineage>
        <taxon>Bacteria</taxon>
        <taxon>Bacillati</taxon>
        <taxon>Bacillota</taxon>
        <taxon>Bacilli</taxon>
        <taxon>Lactobacillales</taxon>
        <taxon>Enterococcaceae</taxon>
        <taxon>Tetragenococcus</taxon>
    </lineage>
</organism>
<dbReference type="GO" id="GO:0003677">
    <property type="term" value="F:DNA binding"/>
    <property type="evidence" value="ECO:0007669"/>
    <property type="project" value="InterPro"/>
</dbReference>
<accession>A0AA37XMP2</accession>
<dbReference type="Pfam" id="PF13464">
    <property type="entry name" value="RodZ_C"/>
    <property type="match status" value="1"/>
</dbReference>
<dbReference type="EMBL" id="BSUW01000001">
    <property type="protein sequence ID" value="GMA72740.1"/>
    <property type="molecule type" value="Genomic_DNA"/>
</dbReference>
<dbReference type="PANTHER" id="PTHR34475:SF1">
    <property type="entry name" value="CYTOSKELETON PROTEIN RODZ"/>
    <property type="match status" value="1"/>
</dbReference>
<feature type="domain" description="Cytoskeleton protein RodZ-like C-terminal" evidence="3">
    <location>
        <begin position="218"/>
        <end position="276"/>
    </location>
</feature>
<dbReference type="Proteomes" id="UP001157039">
    <property type="component" value="Unassembled WGS sequence"/>
</dbReference>
<protein>
    <submittedName>
        <fullName evidence="4">Helix-turn-helix domain-containing protein</fullName>
    </submittedName>
    <submittedName>
        <fullName evidence="5">Transcriptional regulator</fullName>
    </submittedName>
</protein>
<dbReference type="AlphaFoldDB" id="A0AA37XMP2"/>
<gene>
    <name evidence="4" type="ORF">C7K38_04220</name>
    <name evidence="5" type="ORF">GCM10025885_17890</name>
</gene>
<keyword evidence="6" id="KW-1185">Reference proteome</keyword>
<reference evidence="4 6" key="1">
    <citation type="journal article" date="2012" name="Int. J. Syst. Evol. Microbiol.">
        <title>Characterization of Tetragenococcus strains from sugar thick juice reveals a novel species, Tetragenococcus osmophilus sp. nov., and divides Tetragenococcus halophilus into two subspecies, T. halophilus subsp. halophilus subsp. nov. and T. halophilus subsp. flandriensis subsp. nov.</title>
        <authorList>
            <person name="Juste A."/>
            <person name="Van Trappen S."/>
            <person name="Verreth C."/>
            <person name="Cleenwerck I."/>
            <person name="De Vos P."/>
            <person name="Lievens B."/>
            <person name="Willems K.A."/>
        </authorList>
    </citation>
    <scope>NUCLEOTIDE SEQUENCE [LARGE SCALE GENOMIC DNA]</scope>
    <source>
        <strain evidence="4 6">JCM 31126</strain>
    </source>
</reference>
<dbReference type="InterPro" id="IPR025194">
    <property type="entry name" value="RodZ-like_C"/>
</dbReference>
<feature type="compositionally biased region" description="Acidic residues" evidence="1">
    <location>
        <begin position="161"/>
        <end position="173"/>
    </location>
</feature>
<evidence type="ECO:0000313" key="5">
    <source>
        <dbReference type="EMBL" id="GMA72740.1"/>
    </source>
</evidence>
<feature type="compositionally biased region" description="Polar residues" evidence="1">
    <location>
        <begin position="146"/>
        <end position="155"/>
    </location>
</feature>
<dbReference type="SUPFAM" id="SSF47413">
    <property type="entry name" value="lambda repressor-like DNA-binding domains"/>
    <property type="match status" value="1"/>
</dbReference>
<dbReference type="Pfam" id="PF13413">
    <property type="entry name" value="HTH_25"/>
    <property type="match status" value="1"/>
</dbReference>
<feature type="region of interest" description="Disordered" evidence="1">
    <location>
        <begin position="82"/>
        <end position="106"/>
    </location>
</feature>
<dbReference type="InterPro" id="IPR050400">
    <property type="entry name" value="Bact_Cytoskel_RodZ"/>
</dbReference>
<dbReference type="CDD" id="cd00093">
    <property type="entry name" value="HTH_XRE"/>
    <property type="match status" value="1"/>
</dbReference>
<evidence type="ECO:0000313" key="4">
    <source>
        <dbReference type="EMBL" id="AYW47656.1"/>
    </source>
</evidence>
<dbReference type="KEGG" id="too:C7K38_04220"/>